<sequence length="208" mass="23127">MIAVVDYDIGTVGSVFNMLRKVGAKAVITRAPDILRAADKLVLPGVGSFDEAISNLHRLELFDLLNELVTEQHKPILGVCLGAQLVAKSSEEGKLAGFGWIDAQIVRFKTAKDQKLRIPHMGWNTIKPTRPGIGIFADLPEPMRFYFVHSYHMLPSSPADALATTDYGYPFVSVMGHQNVLAMQFHPEKSHKFGLQIYKNFSEHFVSC</sequence>
<feature type="active site" description="Nucleophile" evidence="10 11">
    <location>
        <position position="80"/>
    </location>
</feature>
<dbReference type="GO" id="GO:0004359">
    <property type="term" value="F:glutaminase activity"/>
    <property type="evidence" value="ECO:0007669"/>
    <property type="project" value="UniProtKB-EC"/>
</dbReference>
<dbReference type="PANTHER" id="PTHR42701">
    <property type="entry name" value="IMIDAZOLE GLYCEROL PHOSPHATE SYNTHASE SUBUNIT HISH"/>
    <property type="match status" value="1"/>
</dbReference>
<dbReference type="EC" id="4.3.2.10" evidence="10"/>
<evidence type="ECO:0000256" key="2">
    <source>
        <dbReference type="ARBA" id="ARBA00011152"/>
    </source>
</evidence>
<evidence type="ECO:0000256" key="1">
    <source>
        <dbReference type="ARBA" id="ARBA00005091"/>
    </source>
</evidence>
<keyword evidence="3 10" id="KW-0028">Amino-acid biosynthesis</keyword>
<evidence type="ECO:0000313" key="13">
    <source>
        <dbReference type="EMBL" id="QWG15727.1"/>
    </source>
</evidence>
<evidence type="ECO:0000256" key="3">
    <source>
        <dbReference type="ARBA" id="ARBA00022605"/>
    </source>
</evidence>
<evidence type="ECO:0000256" key="8">
    <source>
        <dbReference type="ARBA" id="ARBA00047838"/>
    </source>
</evidence>
<keyword evidence="6 10" id="KW-0368">Histidine biosynthesis</keyword>
<dbReference type="PANTHER" id="PTHR42701:SF1">
    <property type="entry name" value="IMIDAZOLE GLYCEROL PHOSPHATE SYNTHASE SUBUNIT HISH"/>
    <property type="match status" value="1"/>
</dbReference>
<evidence type="ECO:0000256" key="4">
    <source>
        <dbReference type="ARBA" id="ARBA00022801"/>
    </source>
</evidence>
<dbReference type="EMBL" id="CP076134">
    <property type="protein sequence ID" value="QWG15727.1"/>
    <property type="molecule type" value="Genomic_DNA"/>
</dbReference>
<name>A0A975NIJ6_9BRAD</name>
<dbReference type="SUPFAM" id="SSF52317">
    <property type="entry name" value="Class I glutamine amidotransferase-like"/>
    <property type="match status" value="1"/>
</dbReference>
<evidence type="ECO:0000256" key="9">
    <source>
        <dbReference type="ARBA" id="ARBA00049534"/>
    </source>
</evidence>
<dbReference type="InterPro" id="IPR017926">
    <property type="entry name" value="GATASE"/>
</dbReference>
<accession>A0A975NIJ6</accession>
<protein>
    <recommendedName>
        <fullName evidence="10">Imidazole glycerol phosphate synthase subunit HisH</fullName>
        <ecNumber evidence="10">4.3.2.10</ecNumber>
    </recommendedName>
    <alternativeName>
        <fullName evidence="10">IGP synthase glutaminase subunit</fullName>
        <ecNumber evidence="10">3.5.1.2</ecNumber>
    </alternativeName>
    <alternativeName>
        <fullName evidence="10">IGP synthase subunit HisH</fullName>
    </alternativeName>
    <alternativeName>
        <fullName evidence="10">ImGP synthase subunit HisH</fullName>
        <shortName evidence="10">IGPS subunit HisH</shortName>
    </alternativeName>
</protein>
<evidence type="ECO:0000313" key="14">
    <source>
        <dbReference type="Proteomes" id="UP000680839"/>
    </source>
</evidence>
<dbReference type="NCBIfam" id="TIGR01855">
    <property type="entry name" value="IMP_synth_hisH"/>
    <property type="match status" value="1"/>
</dbReference>
<evidence type="ECO:0000256" key="5">
    <source>
        <dbReference type="ARBA" id="ARBA00022962"/>
    </source>
</evidence>
<comment type="catalytic activity">
    <reaction evidence="8 10">
        <text>5-[(5-phospho-1-deoxy-D-ribulos-1-ylimino)methylamino]-1-(5-phospho-beta-D-ribosyl)imidazole-4-carboxamide + L-glutamine = D-erythro-1-(imidazol-4-yl)glycerol 3-phosphate + 5-amino-1-(5-phospho-beta-D-ribosyl)imidazole-4-carboxamide + L-glutamate + H(+)</text>
        <dbReference type="Rhea" id="RHEA:24793"/>
        <dbReference type="ChEBI" id="CHEBI:15378"/>
        <dbReference type="ChEBI" id="CHEBI:29985"/>
        <dbReference type="ChEBI" id="CHEBI:58278"/>
        <dbReference type="ChEBI" id="CHEBI:58359"/>
        <dbReference type="ChEBI" id="CHEBI:58475"/>
        <dbReference type="ChEBI" id="CHEBI:58525"/>
        <dbReference type="EC" id="4.3.2.10"/>
    </reaction>
</comment>
<keyword evidence="4 10" id="KW-0378">Hydrolase</keyword>
<feature type="active site" evidence="10 11">
    <location>
        <position position="186"/>
    </location>
</feature>
<comment type="pathway">
    <text evidence="1 10">Amino-acid biosynthesis; L-histidine biosynthesis; L-histidine from 5-phospho-alpha-D-ribose 1-diphosphate: step 5/9.</text>
</comment>
<keyword evidence="10" id="KW-0963">Cytoplasm</keyword>
<evidence type="ECO:0000259" key="12">
    <source>
        <dbReference type="Pfam" id="PF00117"/>
    </source>
</evidence>
<feature type="active site" evidence="10 11">
    <location>
        <position position="188"/>
    </location>
</feature>
<dbReference type="GO" id="GO:0016829">
    <property type="term" value="F:lyase activity"/>
    <property type="evidence" value="ECO:0007669"/>
    <property type="project" value="UniProtKB-KW"/>
</dbReference>
<dbReference type="PROSITE" id="PS51273">
    <property type="entry name" value="GATASE_TYPE_1"/>
    <property type="match status" value="1"/>
</dbReference>
<evidence type="ECO:0000256" key="11">
    <source>
        <dbReference type="PIRSR" id="PIRSR000495-1"/>
    </source>
</evidence>
<dbReference type="GO" id="GO:0005737">
    <property type="term" value="C:cytoplasm"/>
    <property type="evidence" value="ECO:0007669"/>
    <property type="project" value="UniProtKB-SubCell"/>
</dbReference>
<dbReference type="InterPro" id="IPR029062">
    <property type="entry name" value="Class_I_gatase-like"/>
</dbReference>
<dbReference type="GO" id="GO:0000107">
    <property type="term" value="F:imidazoleglycerol-phosphate synthase activity"/>
    <property type="evidence" value="ECO:0007669"/>
    <property type="project" value="UniProtKB-UniRule"/>
</dbReference>
<comment type="subcellular location">
    <subcellularLocation>
        <location evidence="10">Cytoplasm</location>
    </subcellularLocation>
</comment>
<comment type="subunit">
    <text evidence="2 10">Heterodimer of HisH and HisF.</text>
</comment>
<dbReference type="HAMAP" id="MF_00278">
    <property type="entry name" value="HisH"/>
    <property type="match status" value="1"/>
</dbReference>
<dbReference type="PIRSF" id="PIRSF000495">
    <property type="entry name" value="Amidotransf_hisH"/>
    <property type="match status" value="1"/>
</dbReference>
<keyword evidence="5 10" id="KW-0315">Glutamine amidotransferase</keyword>
<dbReference type="Proteomes" id="UP000680839">
    <property type="component" value="Chromosome"/>
</dbReference>
<gene>
    <name evidence="10 13" type="primary">hisH</name>
    <name evidence="13" type="ORF">KMZ29_09665</name>
</gene>
<dbReference type="InterPro" id="IPR010139">
    <property type="entry name" value="Imidazole-glycPsynth_HisH"/>
</dbReference>
<reference evidence="13" key="1">
    <citation type="submission" date="2021-06" db="EMBL/GenBank/DDBJ databases">
        <title>Bradyrhizobium sp. S2-20-1 Genome sequencing.</title>
        <authorList>
            <person name="Jin L."/>
        </authorList>
    </citation>
    <scope>NUCLEOTIDE SEQUENCE</scope>
    <source>
        <strain evidence="13">S2-20-1</strain>
    </source>
</reference>
<dbReference type="EC" id="3.5.1.2" evidence="10"/>
<keyword evidence="7 10" id="KW-0456">Lyase</keyword>
<evidence type="ECO:0000256" key="6">
    <source>
        <dbReference type="ARBA" id="ARBA00023102"/>
    </source>
</evidence>
<evidence type="ECO:0000256" key="10">
    <source>
        <dbReference type="HAMAP-Rule" id="MF_00278"/>
    </source>
</evidence>
<evidence type="ECO:0000256" key="7">
    <source>
        <dbReference type="ARBA" id="ARBA00023239"/>
    </source>
</evidence>
<comment type="catalytic activity">
    <reaction evidence="9 10">
        <text>L-glutamine + H2O = L-glutamate + NH4(+)</text>
        <dbReference type="Rhea" id="RHEA:15889"/>
        <dbReference type="ChEBI" id="CHEBI:15377"/>
        <dbReference type="ChEBI" id="CHEBI:28938"/>
        <dbReference type="ChEBI" id="CHEBI:29985"/>
        <dbReference type="ChEBI" id="CHEBI:58359"/>
        <dbReference type="EC" id="3.5.1.2"/>
    </reaction>
</comment>
<dbReference type="Gene3D" id="3.40.50.880">
    <property type="match status" value="1"/>
</dbReference>
<proteinExistence type="inferred from homology"/>
<dbReference type="AlphaFoldDB" id="A0A975NIJ6"/>
<dbReference type="Pfam" id="PF00117">
    <property type="entry name" value="GATase"/>
    <property type="match status" value="1"/>
</dbReference>
<dbReference type="CDD" id="cd01748">
    <property type="entry name" value="GATase1_IGP_Synthase"/>
    <property type="match status" value="1"/>
</dbReference>
<comment type="function">
    <text evidence="10">IGPS catalyzes the conversion of PRFAR and glutamine to IGP, AICAR and glutamate. The HisH subunit catalyzes the hydrolysis of glutamine to glutamate and ammonia as part of the synthesis of IGP and AICAR. The resulting ammonia molecule is channeled to the active site of HisF.</text>
</comment>
<feature type="domain" description="Glutamine amidotransferase" evidence="12">
    <location>
        <begin position="4"/>
        <end position="201"/>
    </location>
</feature>
<dbReference type="GO" id="GO:0000105">
    <property type="term" value="P:L-histidine biosynthetic process"/>
    <property type="evidence" value="ECO:0007669"/>
    <property type="project" value="UniProtKB-UniRule"/>
</dbReference>
<organism evidence="13 14">
    <name type="scientific">Bradyrhizobium sediminis</name>
    <dbReference type="NCBI Taxonomy" id="2840469"/>
    <lineage>
        <taxon>Bacteria</taxon>
        <taxon>Pseudomonadati</taxon>
        <taxon>Pseudomonadota</taxon>
        <taxon>Alphaproteobacteria</taxon>
        <taxon>Hyphomicrobiales</taxon>
        <taxon>Nitrobacteraceae</taxon>
        <taxon>Bradyrhizobium</taxon>
    </lineage>
</organism>